<name>A0AAW1YSJ9_RUBAR</name>
<dbReference type="EMBL" id="JBEDUW010000001">
    <property type="protein sequence ID" value="KAK9951569.1"/>
    <property type="molecule type" value="Genomic_DNA"/>
</dbReference>
<keyword evidence="2" id="KW-1185">Reference proteome</keyword>
<dbReference type="Proteomes" id="UP001457282">
    <property type="component" value="Unassembled WGS sequence"/>
</dbReference>
<evidence type="ECO:0008006" key="3">
    <source>
        <dbReference type="Google" id="ProtNLM"/>
    </source>
</evidence>
<dbReference type="PANTHER" id="PTHR34427">
    <property type="entry name" value="DUF4283 DOMAIN PROTEIN"/>
    <property type="match status" value="1"/>
</dbReference>
<gene>
    <name evidence="1" type="ORF">M0R45_007007</name>
</gene>
<dbReference type="AlphaFoldDB" id="A0AAW1YSJ9"/>
<protein>
    <recommendedName>
        <fullName evidence="3">DUF4283 domain-containing protein</fullName>
    </recommendedName>
</protein>
<comment type="caution">
    <text evidence="1">The sequence shown here is derived from an EMBL/GenBank/DDBJ whole genome shotgun (WGS) entry which is preliminary data.</text>
</comment>
<dbReference type="PANTHER" id="PTHR34427:SF5">
    <property type="entry name" value="DUF4283 DOMAIN-CONTAINING PROTEIN"/>
    <property type="match status" value="1"/>
</dbReference>
<evidence type="ECO:0000313" key="1">
    <source>
        <dbReference type="EMBL" id="KAK9951569.1"/>
    </source>
</evidence>
<evidence type="ECO:0000313" key="2">
    <source>
        <dbReference type="Proteomes" id="UP001457282"/>
    </source>
</evidence>
<reference evidence="1 2" key="1">
    <citation type="journal article" date="2023" name="G3 (Bethesda)">
        <title>A chromosome-length genome assembly and annotation of blackberry (Rubus argutus, cv. 'Hillquist').</title>
        <authorList>
            <person name="Bruna T."/>
            <person name="Aryal R."/>
            <person name="Dudchenko O."/>
            <person name="Sargent D.J."/>
            <person name="Mead D."/>
            <person name="Buti M."/>
            <person name="Cavallini A."/>
            <person name="Hytonen T."/>
            <person name="Andres J."/>
            <person name="Pham M."/>
            <person name="Weisz D."/>
            <person name="Mascagni F."/>
            <person name="Usai G."/>
            <person name="Natali L."/>
            <person name="Bassil N."/>
            <person name="Fernandez G.E."/>
            <person name="Lomsadze A."/>
            <person name="Armour M."/>
            <person name="Olukolu B."/>
            <person name="Poorten T."/>
            <person name="Britton C."/>
            <person name="Davik J."/>
            <person name="Ashrafi H."/>
            <person name="Aiden E.L."/>
            <person name="Borodovsky M."/>
            <person name="Worthington M."/>
        </authorList>
    </citation>
    <scope>NUCLEOTIDE SEQUENCE [LARGE SCALE GENOMIC DNA]</scope>
    <source>
        <strain evidence="1">PI 553951</strain>
    </source>
</reference>
<organism evidence="1 2">
    <name type="scientific">Rubus argutus</name>
    <name type="common">Southern blackberry</name>
    <dbReference type="NCBI Taxonomy" id="59490"/>
    <lineage>
        <taxon>Eukaryota</taxon>
        <taxon>Viridiplantae</taxon>
        <taxon>Streptophyta</taxon>
        <taxon>Embryophyta</taxon>
        <taxon>Tracheophyta</taxon>
        <taxon>Spermatophyta</taxon>
        <taxon>Magnoliopsida</taxon>
        <taxon>eudicotyledons</taxon>
        <taxon>Gunneridae</taxon>
        <taxon>Pentapetalae</taxon>
        <taxon>rosids</taxon>
        <taxon>fabids</taxon>
        <taxon>Rosales</taxon>
        <taxon>Rosaceae</taxon>
        <taxon>Rosoideae</taxon>
        <taxon>Rosoideae incertae sedis</taxon>
        <taxon>Rubus</taxon>
    </lineage>
</organism>
<proteinExistence type="predicted"/>
<accession>A0AAW1YSJ9</accession>
<sequence>MLQVSSLKGDNSRWQCSVVCKRKSLMSSWTKISNEISAILDKDVVLYPFQCNKALLFCSNEEEADWVARHNKIMVNNQNEVYLRKWKQNCNFHGKRKFVSFGGLIEIEGLPFNLWRKEIFKQIGDACGGYLETDYRTENFLSLFATRIKVKTNDFGLIPEFVDG</sequence>